<dbReference type="EMBL" id="WIXE01009942">
    <property type="protein sequence ID" value="KAK5977994.1"/>
    <property type="molecule type" value="Genomic_DNA"/>
</dbReference>
<evidence type="ECO:0000313" key="4">
    <source>
        <dbReference type="Proteomes" id="UP001331761"/>
    </source>
</evidence>
<reference evidence="3 4" key="1">
    <citation type="submission" date="2019-10" db="EMBL/GenBank/DDBJ databases">
        <title>Assembly and Annotation for the nematode Trichostrongylus colubriformis.</title>
        <authorList>
            <person name="Martin J."/>
        </authorList>
    </citation>
    <scope>NUCLEOTIDE SEQUENCE [LARGE SCALE GENOMIC DNA]</scope>
    <source>
        <strain evidence="3">G859</strain>
        <tissue evidence="3">Whole worm</tissue>
    </source>
</reference>
<sequence length="140" mass="15376">MTRVTPTSLESVPSVPGSRIGFLITMAAKMLGVVSRRFERRESEEPSVHTVETGGRSAADTPSLPPVYQQSSTRRLAFGSTPYDSSNPQKDFYNNSTLVNLSKLFCVAVLLAAFLLVMTRGFTHFVPNENNSTSTASYFF</sequence>
<proteinExistence type="predicted"/>
<protein>
    <submittedName>
        <fullName evidence="3">Uncharacterized protein</fullName>
    </submittedName>
</protein>
<organism evidence="3 4">
    <name type="scientific">Trichostrongylus colubriformis</name>
    <name type="common">Black scour worm</name>
    <dbReference type="NCBI Taxonomy" id="6319"/>
    <lineage>
        <taxon>Eukaryota</taxon>
        <taxon>Metazoa</taxon>
        <taxon>Ecdysozoa</taxon>
        <taxon>Nematoda</taxon>
        <taxon>Chromadorea</taxon>
        <taxon>Rhabditida</taxon>
        <taxon>Rhabditina</taxon>
        <taxon>Rhabditomorpha</taxon>
        <taxon>Strongyloidea</taxon>
        <taxon>Trichostrongylidae</taxon>
        <taxon>Trichostrongylus</taxon>
    </lineage>
</organism>
<keyword evidence="4" id="KW-1185">Reference proteome</keyword>
<evidence type="ECO:0000256" key="1">
    <source>
        <dbReference type="SAM" id="MobiDB-lite"/>
    </source>
</evidence>
<dbReference type="AlphaFoldDB" id="A0AAN8FJX4"/>
<comment type="caution">
    <text evidence="3">The sequence shown here is derived from an EMBL/GenBank/DDBJ whole genome shotgun (WGS) entry which is preliminary data.</text>
</comment>
<keyword evidence="2" id="KW-1133">Transmembrane helix</keyword>
<keyword evidence="2" id="KW-0472">Membrane</keyword>
<evidence type="ECO:0000313" key="3">
    <source>
        <dbReference type="EMBL" id="KAK5977994.1"/>
    </source>
</evidence>
<evidence type="ECO:0000256" key="2">
    <source>
        <dbReference type="SAM" id="Phobius"/>
    </source>
</evidence>
<accession>A0AAN8FJX4</accession>
<keyword evidence="2" id="KW-0812">Transmembrane</keyword>
<dbReference type="Proteomes" id="UP001331761">
    <property type="component" value="Unassembled WGS sequence"/>
</dbReference>
<gene>
    <name evidence="3" type="ORF">GCK32_005294</name>
</gene>
<name>A0AAN8FJX4_TRICO</name>
<feature type="transmembrane region" description="Helical" evidence="2">
    <location>
        <begin position="20"/>
        <end position="38"/>
    </location>
</feature>
<feature type="transmembrane region" description="Helical" evidence="2">
    <location>
        <begin position="104"/>
        <end position="122"/>
    </location>
</feature>
<feature type="region of interest" description="Disordered" evidence="1">
    <location>
        <begin position="39"/>
        <end position="71"/>
    </location>
</feature>